<sequence length="177" mass="20287">MPDTGTAKAISVTDLGKSLRLSSEAETQALLKSNQLTEAFRFYRNRCLVSNRNKAADLPDWHDVDTYFYELRLSTEFRQYVRKAGGKGSKQLESTDPNVAPLDDYLAKLCTCGPYVLMPHVAMFVLRVDNFMDSREGQRFDVCRDTGKGDEGMRERVFDRYLRIMKILTFLVSRHIG</sequence>
<dbReference type="OrthoDB" id="4621801at2759"/>
<evidence type="ECO:0000313" key="2">
    <source>
        <dbReference type="Proteomes" id="UP000319160"/>
    </source>
</evidence>
<reference evidence="2" key="1">
    <citation type="submission" date="2019-06" db="EMBL/GenBank/DDBJ databases">
        <title>Draft genome sequence of the griseofulvin-producing fungus Xylaria cubensis strain G536.</title>
        <authorList>
            <person name="Mead M.E."/>
            <person name="Raja H.A."/>
            <person name="Steenwyk J.L."/>
            <person name="Knowles S.L."/>
            <person name="Oberlies N.H."/>
            <person name="Rokas A."/>
        </authorList>
    </citation>
    <scope>NUCLEOTIDE SEQUENCE [LARGE SCALE GENOMIC DNA]</scope>
    <source>
        <strain evidence="2">G536</strain>
    </source>
</reference>
<protein>
    <submittedName>
        <fullName evidence="1">Uncharacterized protein</fullName>
    </submittedName>
</protein>
<dbReference type="EMBL" id="VFLP01000068">
    <property type="protein sequence ID" value="TRX89397.1"/>
    <property type="molecule type" value="Genomic_DNA"/>
</dbReference>
<proteinExistence type="predicted"/>
<organism evidence="1 2">
    <name type="scientific">Xylaria flabelliformis</name>
    <dbReference type="NCBI Taxonomy" id="2512241"/>
    <lineage>
        <taxon>Eukaryota</taxon>
        <taxon>Fungi</taxon>
        <taxon>Dikarya</taxon>
        <taxon>Ascomycota</taxon>
        <taxon>Pezizomycotina</taxon>
        <taxon>Sordariomycetes</taxon>
        <taxon>Xylariomycetidae</taxon>
        <taxon>Xylariales</taxon>
        <taxon>Xylariaceae</taxon>
        <taxon>Xylaria</taxon>
    </lineage>
</organism>
<evidence type="ECO:0000313" key="1">
    <source>
        <dbReference type="EMBL" id="TRX89397.1"/>
    </source>
</evidence>
<dbReference type="Proteomes" id="UP000319160">
    <property type="component" value="Unassembled WGS sequence"/>
</dbReference>
<accession>A0A553HNA7</accession>
<keyword evidence="2" id="KW-1185">Reference proteome</keyword>
<comment type="caution">
    <text evidence="1">The sequence shown here is derived from an EMBL/GenBank/DDBJ whole genome shotgun (WGS) entry which is preliminary data.</text>
</comment>
<gene>
    <name evidence="1" type="ORF">FHL15_009695</name>
</gene>
<dbReference type="AlphaFoldDB" id="A0A553HNA7"/>
<name>A0A553HNA7_9PEZI</name>